<dbReference type="GeneID" id="72466894"/>
<dbReference type="RefSeq" id="WP_223928924.1">
    <property type="nucleotide sequence ID" value="NZ_BPTU01000001.1"/>
</dbReference>
<dbReference type="Proteomes" id="UP000825483">
    <property type="component" value="Unassembled WGS sequence"/>
</dbReference>
<dbReference type="EMBL" id="BPUB01000002">
    <property type="protein sequence ID" value="GJG59065.1"/>
    <property type="molecule type" value="Genomic_DNA"/>
</dbReference>
<name>A0A9R1CAM2_9BACT</name>
<protein>
    <submittedName>
        <fullName evidence="1">Uncharacterized protein</fullName>
    </submittedName>
</protein>
<dbReference type="AlphaFoldDB" id="A0A9R1CAM2"/>
<sequence length="510" mass="57202">MRSIDISYTVNETTRTGVLEYPDLWCFTFNPNYLIISMDDETLNGQITVTISTASKSYDVYVNLYKGKAKVFISKVLQLLIDDVEHHRTAVVTVRLTDGEVDMLMTQISCIAVWGGIQMGEQFGKYGAFISNGKDHSHVRNVVWFRNFPFYVSMFRAEPGELSSFECDHVDPEAGEQRLYRCHIDHVVEGELPSFESQSKDFDASNPVIVLNTTHGVIYAVDGEISVESGRRRSAARVVIPGNEEEFLVRPATVTSSTGESYNSWQAHGIYGSSSDYNDTAGSARDDIEFEYGGEIVRWNRNTKQLEKATMGNAGTEGIFELNPAVTFPDAIRWAKYNICLEKVTSGIFNMAFNFPFPDTTKVVNETVNLRISDDKDGLYLRWIDRYGLMQFYLFVEGESAIKTKASSNAVQVERSFSGVNFGGLERSIDRANTETRKCCAVNLPKDVLEYVKTIVSAPMVDLYLGKNKAGTELWLPVGIVDGTYKTDPNTLLSDYEINIQMPDNISQTL</sequence>
<accession>A0A9R1CAM2</accession>
<gene>
    <name evidence="1" type="ORF">PRLR5076_19160</name>
</gene>
<keyword evidence="2" id="KW-1185">Reference proteome</keyword>
<organism evidence="1 2">
    <name type="scientific">Prevotella lacticifex</name>
    <dbReference type="NCBI Taxonomy" id="2854755"/>
    <lineage>
        <taxon>Bacteria</taxon>
        <taxon>Pseudomonadati</taxon>
        <taxon>Bacteroidota</taxon>
        <taxon>Bacteroidia</taxon>
        <taxon>Bacteroidales</taxon>
        <taxon>Prevotellaceae</taxon>
        <taxon>Prevotella</taxon>
    </lineage>
</organism>
<comment type="caution">
    <text evidence="1">The sequence shown here is derived from an EMBL/GenBank/DDBJ whole genome shotgun (WGS) entry which is preliminary data.</text>
</comment>
<evidence type="ECO:0000313" key="1">
    <source>
        <dbReference type="EMBL" id="GJG59065.1"/>
    </source>
</evidence>
<proteinExistence type="predicted"/>
<reference evidence="1" key="1">
    <citation type="journal article" date="2022" name="Int. J. Syst. Evol. Microbiol.">
        <title>Prevotella lacticifex sp. nov., isolated from the rumen of cows.</title>
        <authorList>
            <person name="Shinkai T."/>
            <person name="Ikeyama N."/>
            <person name="Kumagai M."/>
            <person name="Ohmori H."/>
            <person name="Sakamoto M."/>
            <person name="Ohkuma M."/>
            <person name="Mitsumori M."/>
        </authorList>
    </citation>
    <scope>NUCLEOTIDE SEQUENCE</scope>
    <source>
        <strain evidence="1">R5076</strain>
    </source>
</reference>
<evidence type="ECO:0000313" key="2">
    <source>
        <dbReference type="Proteomes" id="UP000825483"/>
    </source>
</evidence>